<keyword evidence="1" id="KW-0805">Transcription regulation</keyword>
<feature type="domain" description="HTH tetR-type" evidence="6">
    <location>
        <begin position="22"/>
        <end position="81"/>
    </location>
</feature>
<dbReference type="InterPro" id="IPR001647">
    <property type="entry name" value="HTH_TetR"/>
</dbReference>
<accession>A0AAD0JT02</accession>
<proteinExistence type="predicted"/>
<evidence type="ECO:0000313" key="7">
    <source>
        <dbReference type="EMBL" id="AWH95235.1"/>
    </source>
</evidence>
<dbReference type="InterPro" id="IPR009057">
    <property type="entry name" value="Homeodomain-like_sf"/>
</dbReference>
<feature type="region of interest" description="Disordered" evidence="5">
    <location>
        <begin position="1"/>
        <end position="22"/>
    </location>
</feature>
<feature type="DNA-binding region" description="H-T-H motif" evidence="4">
    <location>
        <begin position="44"/>
        <end position="63"/>
    </location>
</feature>
<dbReference type="GO" id="GO:0003700">
    <property type="term" value="F:DNA-binding transcription factor activity"/>
    <property type="evidence" value="ECO:0007669"/>
    <property type="project" value="TreeGrafter"/>
</dbReference>
<dbReference type="KEGG" id="dpc:A6048_06775"/>
<dbReference type="AlphaFoldDB" id="A0AAD0JT02"/>
<dbReference type="EMBL" id="CP015453">
    <property type="protein sequence ID" value="AWH95235.1"/>
    <property type="molecule type" value="Genomic_DNA"/>
</dbReference>
<dbReference type="InterPro" id="IPR050109">
    <property type="entry name" value="HTH-type_TetR-like_transc_reg"/>
</dbReference>
<evidence type="ECO:0000259" key="6">
    <source>
        <dbReference type="PROSITE" id="PS50977"/>
    </source>
</evidence>
<dbReference type="RefSeq" id="WP_107748372.1">
    <property type="nucleotide sequence ID" value="NZ_CP015453.1"/>
</dbReference>
<dbReference type="PANTHER" id="PTHR30055:SF148">
    <property type="entry name" value="TETR-FAMILY TRANSCRIPTIONAL REGULATOR"/>
    <property type="match status" value="1"/>
</dbReference>
<evidence type="ECO:0000313" key="8">
    <source>
        <dbReference type="Proteomes" id="UP000244903"/>
    </source>
</evidence>
<dbReference type="InterPro" id="IPR036271">
    <property type="entry name" value="Tet_transcr_reg_TetR-rel_C_sf"/>
</dbReference>
<protein>
    <recommendedName>
        <fullName evidence="6">HTH tetR-type domain-containing protein</fullName>
    </recommendedName>
</protein>
<dbReference type="SUPFAM" id="SSF48498">
    <property type="entry name" value="Tetracyclin repressor-like, C-terminal domain"/>
    <property type="match status" value="1"/>
</dbReference>
<feature type="compositionally biased region" description="Basic and acidic residues" evidence="5">
    <location>
        <begin position="13"/>
        <end position="22"/>
    </location>
</feature>
<reference evidence="7 8" key="1">
    <citation type="submission" date="2016-04" db="EMBL/GenBank/DDBJ databases">
        <title>Complete genome sequence of the haloalkaliphilic hydrocarbon-degrading bacterium Dietzia psychralcaliphila ILA-1T, isolated from a drain of a fish product-processing plant.</title>
        <authorList>
            <person name="Zhao J."/>
            <person name="Hu B."/>
            <person name="Geng S."/>
            <person name="Nie Y."/>
            <person name="Tang Y."/>
        </authorList>
    </citation>
    <scope>NUCLEOTIDE SEQUENCE [LARGE SCALE GENOMIC DNA]</scope>
    <source>
        <strain evidence="7 8">ILA-1</strain>
    </source>
</reference>
<keyword evidence="8" id="KW-1185">Reference proteome</keyword>
<dbReference type="Gene3D" id="1.10.10.60">
    <property type="entry name" value="Homeodomain-like"/>
    <property type="match status" value="1"/>
</dbReference>
<name>A0AAD0JT02_9ACTN</name>
<keyword evidence="3" id="KW-0804">Transcription</keyword>
<dbReference type="InterPro" id="IPR011075">
    <property type="entry name" value="TetR_C"/>
</dbReference>
<evidence type="ECO:0000256" key="3">
    <source>
        <dbReference type="ARBA" id="ARBA00023163"/>
    </source>
</evidence>
<dbReference type="Gene3D" id="1.10.357.10">
    <property type="entry name" value="Tetracycline Repressor, domain 2"/>
    <property type="match status" value="1"/>
</dbReference>
<dbReference type="Pfam" id="PF16859">
    <property type="entry name" value="TetR_C_11"/>
    <property type="match status" value="1"/>
</dbReference>
<dbReference type="SUPFAM" id="SSF46689">
    <property type="entry name" value="Homeodomain-like"/>
    <property type="match status" value="1"/>
</dbReference>
<evidence type="ECO:0000256" key="1">
    <source>
        <dbReference type="ARBA" id="ARBA00023015"/>
    </source>
</evidence>
<sequence>MGRDSAAPSSESGRIREGGRSERVRQAVGDAVLSILAEGRWTFSTVEVAERAGVSRRTVYRWWPTHDDLLVEGLQRHVRRVPLPTSGVWETDLREFAHALSRFAADPVEMATGALVASRLHPEITATVVDHYRPVLAAWRQLAKRAGGREHGDHGLDPDILVGMLVSPLLMSPLMTGRPMRPEDVDKVVDVILAATRPR</sequence>
<organism evidence="7 8">
    <name type="scientific">Dietzia psychralcaliphila</name>
    <dbReference type="NCBI Taxonomy" id="139021"/>
    <lineage>
        <taxon>Bacteria</taxon>
        <taxon>Bacillati</taxon>
        <taxon>Actinomycetota</taxon>
        <taxon>Actinomycetes</taxon>
        <taxon>Mycobacteriales</taxon>
        <taxon>Dietziaceae</taxon>
        <taxon>Dietzia</taxon>
    </lineage>
</organism>
<dbReference type="GO" id="GO:0000976">
    <property type="term" value="F:transcription cis-regulatory region binding"/>
    <property type="evidence" value="ECO:0007669"/>
    <property type="project" value="TreeGrafter"/>
</dbReference>
<evidence type="ECO:0000256" key="2">
    <source>
        <dbReference type="ARBA" id="ARBA00023125"/>
    </source>
</evidence>
<dbReference type="PROSITE" id="PS50977">
    <property type="entry name" value="HTH_TETR_2"/>
    <property type="match status" value="1"/>
</dbReference>
<evidence type="ECO:0000256" key="5">
    <source>
        <dbReference type="SAM" id="MobiDB-lite"/>
    </source>
</evidence>
<keyword evidence="2 4" id="KW-0238">DNA-binding</keyword>
<dbReference type="PANTHER" id="PTHR30055">
    <property type="entry name" value="HTH-TYPE TRANSCRIPTIONAL REGULATOR RUTR"/>
    <property type="match status" value="1"/>
</dbReference>
<evidence type="ECO:0000256" key="4">
    <source>
        <dbReference type="PROSITE-ProRule" id="PRU00335"/>
    </source>
</evidence>
<dbReference type="Proteomes" id="UP000244903">
    <property type="component" value="Chromosome"/>
</dbReference>
<gene>
    <name evidence="7" type="ORF">A6048_06775</name>
</gene>